<evidence type="ECO:0000313" key="2">
    <source>
        <dbReference type="EMBL" id="RNI37458.1"/>
    </source>
</evidence>
<dbReference type="AlphaFoldDB" id="A0A3M9NKE4"/>
<comment type="caution">
    <text evidence="2">The sequence shown here is derived from an EMBL/GenBank/DDBJ whole genome shotgun (WGS) entry which is preliminary data.</text>
</comment>
<sequence length="334" mass="38741">MKSKILKCFFLILFVSASISLVYAWGRWGHKHISRSAVFALPKPMQTFYYNHIDFITESAVIPDLRRALINDKNEPPRHFIDVENFKAAVNDLPKDPKQAFKKYDSSFLKKNGYLPWYIEELTDKLTSAFKRRDKSEILFLSSELSHYIADAHMPLHTSANYNGQFTGQNGIHSLWESALPETFGSTYNFKTKPARYIKNIPEETFKMIEQSHSLVDTLLAKEKEVRSRFSKENMYKKDSAGNVVMFYNSPVFSYEYEKEFNKALGGMVENQLRLSIYNVASYWYTAWVNGGSPNLISMDDPHLTQQNKKNYNIELKAWNKGKLLNLSSGEREE</sequence>
<organism evidence="2 3">
    <name type="scientific">Hanamia caeni</name>
    <dbReference type="NCBI Taxonomy" id="2294116"/>
    <lineage>
        <taxon>Bacteria</taxon>
        <taxon>Pseudomonadati</taxon>
        <taxon>Bacteroidota</taxon>
        <taxon>Chitinophagia</taxon>
        <taxon>Chitinophagales</taxon>
        <taxon>Chitinophagaceae</taxon>
        <taxon>Hanamia</taxon>
    </lineage>
</organism>
<dbReference type="Proteomes" id="UP000267223">
    <property type="component" value="Unassembled WGS sequence"/>
</dbReference>
<protein>
    <submittedName>
        <fullName evidence="2">S1/P1 Nuclease</fullName>
    </submittedName>
</protein>
<feature type="domain" description="Phospholipase C/D" evidence="1">
    <location>
        <begin position="30"/>
        <end position="202"/>
    </location>
</feature>
<evidence type="ECO:0000313" key="3">
    <source>
        <dbReference type="Proteomes" id="UP000267223"/>
    </source>
</evidence>
<dbReference type="EMBL" id="RJJR01000005">
    <property type="protein sequence ID" value="RNI37458.1"/>
    <property type="molecule type" value="Genomic_DNA"/>
</dbReference>
<dbReference type="Gene3D" id="1.10.575.10">
    <property type="entry name" value="P1 Nuclease"/>
    <property type="match status" value="1"/>
</dbReference>
<evidence type="ECO:0000259" key="1">
    <source>
        <dbReference type="Pfam" id="PF00882"/>
    </source>
</evidence>
<accession>A0A3M9NKE4</accession>
<dbReference type="GO" id="GO:0016788">
    <property type="term" value="F:hydrolase activity, acting on ester bonds"/>
    <property type="evidence" value="ECO:0007669"/>
    <property type="project" value="InterPro"/>
</dbReference>
<keyword evidence="3" id="KW-1185">Reference proteome</keyword>
<proteinExistence type="predicted"/>
<dbReference type="OrthoDB" id="267579at2"/>
<name>A0A3M9NKE4_9BACT</name>
<dbReference type="InterPro" id="IPR008947">
    <property type="entry name" value="PLipase_C/P1_nuclease_dom_sf"/>
</dbReference>
<gene>
    <name evidence="2" type="ORF">EFY79_08680</name>
</gene>
<dbReference type="Pfam" id="PF00882">
    <property type="entry name" value="Zn_dep_PLPC"/>
    <property type="match status" value="1"/>
</dbReference>
<dbReference type="InterPro" id="IPR029002">
    <property type="entry name" value="PLPC/GPLD1"/>
</dbReference>
<reference evidence="2 3" key="1">
    <citation type="submission" date="2018-11" db="EMBL/GenBank/DDBJ databases">
        <title>Draft genome sequence of Ferruginibacter sp. BO-59.</title>
        <authorList>
            <person name="Im W.T."/>
        </authorList>
    </citation>
    <scope>NUCLEOTIDE SEQUENCE [LARGE SCALE GENOMIC DNA]</scope>
    <source>
        <strain evidence="2 3">BO-59</strain>
    </source>
</reference>
<dbReference type="CDD" id="cd10981">
    <property type="entry name" value="ZnPC_S1P1"/>
    <property type="match status" value="1"/>
</dbReference>
<dbReference type="SUPFAM" id="SSF48537">
    <property type="entry name" value="Phospholipase C/P1 nuclease"/>
    <property type="match status" value="1"/>
</dbReference>
<dbReference type="RefSeq" id="WP_123120300.1">
    <property type="nucleotide sequence ID" value="NZ_RJJR01000005.1"/>
</dbReference>